<evidence type="ECO:0000313" key="4">
    <source>
        <dbReference type="EMBL" id="GLK74654.1"/>
    </source>
</evidence>
<dbReference type="Proteomes" id="UP001143370">
    <property type="component" value="Unassembled WGS sequence"/>
</dbReference>
<evidence type="ECO:0000256" key="1">
    <source>
        <dbReference type="SAM" id="Coils"/>
    </source>
</evidence>
<dbReference type="RefSeq" id="WP_006023662.1">
    <property type="nucleotide sequence ID" value="NZ_BSFJ01000045.1"/>
</dbReference>
<feature type="coiled-coil region" evidence="1">
    <location>
        <begin position="657"/>
        <end position="684"/>
    </location>
</feature>
<feature type="domain" description="YhaN AAA" evidence="3">
    <location>
        <begin position="1"/>
        <end position="201"/>
    </location>
</feature>
<evidence type="ECO:0000313" key="5">
    <source>
        <dbReference type="Proteomes" id="UP001143370"/>
    </source>
</evidence>
<evidence type="ECO:0000256" key="2">
    <source>
        <dbReference type="SAM" id="MobiDB-lite"/>
    </source>
</evidence>
<dbReference type="InterPro" id="IPR027417">
    <property type="entry name" value="P-loop_NTPase"/>
</dbReference>
<reference evidence="4" key="1">
    <citation type="journal article" date="2014" name="Int. J. Syst. Evol. Microbiol.">
        <title>Complete genome sequence of Corynebacterium casei LMG S-19264T (=DSM 44701T), isolated from a smear-ripened cheese.</title>
        <authorList>
            <consortium name="US DOE Joint Genome Institute (JGI-PGF)"/>
            <person name="Walter F."/>
            <person name="Albersmeier A."/>
            <person name="Kalinowski J."/>
            <person name="Ruckert C."/>
        </authorList>
    </citation>
    <scope>NUCLEOTIDE SEQUENCE</scope>
    <source>
        <strain evidence="4">VKM B-2484</strain>
    </source>
</reference>
<feature type="region of interest" description="Disordered" evidence="2">
    <location>
        <begin position="844"/>
        <end position="874"/>
    </location>
</feature>
<feature type="coiled-coil region" evidence="1">
    <location>
        <begin position="890"/>
        <end position="923"/>
    </location>
</feature>
<evidence type="ECO:0000259" key="3">
    <source>
        <dbReference type="Pfam" id="PF13514"/>
    </source>
</evidence>
<reference evidence="4" key="2">
    <citation type="submission" date="2023-01" db="EMBL/GenBank/DDBJ databases">
        <authorList>
            <person name="Sun Q."/>
            <person name="Evtushenko L."/>
        </authorList>
    </citation>
    <scope>NUCLEOTIDE SEQUENCE</scope>
    <source>
        <strain evidence="4">VKM B-2484</strain>
    </source>
</reference>
<gene>
    <name evidence="4" type="ORF">GCM10017643_47720</name>
</gene>
<dbReference type="Gene3D" id="3.40.50.300">
    <property type="entry name" value="P-loop containing nucleotide triphosphate hydrolases"/>
    <property type="match status" value="2"/>
</dbReference>
<dbReference type="PANTHER" id="PTHR41259">
    <property type="entry name" value="DOUBLE-STRAND BREAK REPAIR RAD50 ATPASE, PUTATIVE-RELATED"/>
    <property type="match status" value="1"/>
</dbReference>
<proteinExistence type="predicted"/>
<dbReference type="InterPro" id="IPR038734">
    <property type="entry name" value="YhaN_AAA"/>
</dbReference>
<sequence>MRLRRLDLTRYGKFTDRRIDFGERVNGQPDLHIIYGPNEAGKSTAFAAFLDLLFGIGSQSPFNFLHPYPTMRIGAALDIGAETREFARLKRSQNSLVDGHDRSVPEAAIRGELGGIERDAYRTMFSLDDETLEKGGESILASKGDLGQLLFSASAGLSHLSDRLVDLTADADSFYKYRARSGALADLKSRLAELKAEREQFDTLATDHARLVDTRDRATVQYDEAVKERAEVQRRVDEIRGYLTALPRLTALRGIRARVAPLADIPEAPQGWVAEVPRLQKQEIELGVKISAVADEIGQLADEGRAVIVDETALRTADRVERLVDLRARYVTAEKDLPERRLQLRELDLAIAGILQRIERPEETEPKRLVLSSATIGRLRDLVEAYSGIKAASRNASDELAEARRRLDDVAAKLPEGGADPTVQAERKRAFAELAVVIEALRSADHHVRRRLAERDRAAALDALNDRLVALRPWQGTGDELVAMNCPSPDTLQNWKVTRGEAVSAKSRCDAEVQRLTTIVRRLEAEKASFASTTGVVSDHEAAEVRSQREQAWAAHRRALDTASADTFEAVLRHDDIVTAGRFSHMGELAKLHQTEQALAVAETDLTRAVELAQQADAALGAIDAEVIAEAGVIAACFPKALSLAELEAWISRREKTLEARAALQSAERDIAAAERDAAAASERLTTAMAGADLAPAPDASFDAVLGMAQTSLDREAELRRLQVELDERRRDVVARERAAERATSDEKGWAEAWAAECRGCWLGEGPETPAVGAVREVLAAITELSPTIEKRAALLDRIHKMERDQLAFSEEVAALTGLLGIEPGPDAVLELAQRVVETVRSATAARDQRSSLTQRTGEAQARQRELAESQAVHDEQKQRMTAFFAVGSLEEVSRKLSDIERRTDLMNQAREAEKDIIEALRASDIQRAEAALDQADRPALEAELTELTTRAEDQDKRCHELFAAKSAAEDRVEAIGGDARVAIIEERRRTTLLEIEDGATRYLQLRAGISATQQALASYRERHRSSMMARASEAFRTISRGAYTGLIAQPGKDGDTLIAISAEGGSKAADKLSKGTRFQLYLALRVAGYHEFARARSSVPFVADDIMETFDDFRAEEAFRLFAEMAQVGQVIYLTHHQHLCEIVQRVCPTARLHRLDEAEVRREVA</sequence>
<keyword evidence="1" id="KW-0175">Coiled coil</keyword>
<comment type="caution">
    <text evidence="4">The sequence shown here is derived from an EMBL/GenBank/DDBJ whole genome shotgun (WGS) entry which is preliminary data.</text>
</comment>
<name>A0A9W6JER5_9HYPH</name>
<dbReference type="AlphaFoldDB" id="A0A9W6JER5"/>
<dbReference type="PANTHER" id="PTHR41259:SF1">
    <property type="entry name" value="DOUBLE-STRAND BREAK REPAIR RAD50 ATPASE, PUTATIVE-RELATED"/>
    <property type="match status" value="1"/>
</dbReference>
<organism evidence="4 5">
    <name type="scientific">Ancylobacter dichloromethanicus</name>
    <dbReference type="NCBI Taxonomy" id="518825"/>
    <lineage>
        <taxon>Bacteria</taxon>
        <taxon>Pseudomonadati</taxon>
        <taxon>Pseudomonadota</taxon>
        <taxon>Alphaproteobacteria</taxon>
        <taxon>Hyphomicrobiales</taxon>
        <taxon>Xanthobacteraceae</taxon>
        <taxon>Ancylobacter</taxon>
    </lineage>
</organism>
<keyword evidence="5" id="KW-1185">Reference proteome</keyword>
<dbReference type="SUPFAM" id="SSF52540">
    <property type="entry name" value="P-loop containing nucleoside triphosphate hydrolases"/>
    <property type="match status" value="1"/>
</dbReference>
<feature type="coiled-coil region" evidence="1">
    <location>
        <begin position="184"/>
        <end position="235"/>
    </location>
</feature>
<accession>A0A9W6JER5</accession>
<dbReference type="Pfam" id="PF13514">
    <property type="entry name" value="AAA_27"/>
    <property type="match status" value="1"/>
</dbReference>
<protein>
    <submittedName>
        <fullName evidence="4">Sugar translocase</fullName>
    </submittedName>
</protein>
<feature type="compositionally biased region" description="Basic and acidic residues" evidence="2">
    <location>
        <begin position="862"/>
        <end position="874"/>
    </location>
</feature>
<dbReference type="EMBL" id="BSFJ01000045">
    <property type="protein sequence ID" value="GLK74654.1"/>
    <property type="molecule type" value="Genomic_DNA"/>
</dbReference>